<accession>A0A1M7BRW2</accession>
<evidence type="ECO:0000313" key="2">
    <source>
        <dbReference type="EMBL" id="SHL57775.1"/>
    </source>
</evidence>
<keyword evidence="3" id="KW-1185">Reference proteome</keyword>
<proteinExistence type="predicted"/>
<dbReference type="EMBL" id="FRBI01000005">
    <property type="protein sequence ID" value="SHL57775.1"/>
    <property type="molecule type" value="Genomic_DNA"/>
</dbReference>
<name>A0A1M7BRW2_9ACTN</name>
<protein>
    <submittedName>
        <fullName evidence="2">Uncharacterized protein</fullName>
    </submittedName>
</protein>
<dbReference type="Proteomes" id="UP000184111">
    <property type="component" value="Unassembled WGS sequence"/>
</dbReference>
<evidence type="ECO:0000256" key="1">
    <source>
        <dbReference type="SAM" id="MobiDB-lite"/>
    </source>
</evidence>
<feature type="region of interest" description="Disordered" evidence="1">
    <location>
        <begin position="74"/>
        <end position="100"/>
    </location>
</feature>
<dbReference type="AlphaFoldDB" id="A0A1M7BRW2"/>
<organism evidence="2 3">
    <name type="scientific">Actinacidiphila paucisporea</name>
    <dbReference type="NCBI Taxonomy" id="310782"/>
    <lineage>
        <taxon>Bacteria</taxon>
        <taxon>Bacillati</taxon>
        <taxon>Actinomycetota</taxon>
        <taxon>Actinomycetes</taxon>
        <taxon>Kitasatosporales</taxon>
        <taxon>Streptomycetaceae</taxon>
        <taxon>Actinacidiphila</taxon>
    </lineage>
</organism>
<feature type="region of interest" description="Disordered" evidence="1">
    <location>
        <begin position="1"/>
        <end position="61"/>
    </location>
</feature>
<reference evidence="2 3" key="1">
    <citation type="submission" date="2016-11" db="EMBL/GenBank/DDBJ databases">
        <authorList>
            <person name="Jaros S."/>
            <person name="Januszkiewicz K."/>
            <person name="Wedrychowicz H."/>
        </authorList>
    </citation>
    <scope>NUCLEOTIDE SEQUENCE [LARGE SCALE GENOMIC DNA]</scope>
    <source>
        <strain evidence="2 3">CGMCC 4.2025</strain>
    </source>
</reference>
<feature type="compositionally biased region" description="Low complexity" evidence="1">
    <location>
        <begin position="36"/>
        <end position="45"/>
    </location>
</feature>
<evidence type="ECO:0000313" key="3">
    <source>
        <dbReference type="Proteomes" id="UP000184111"/>
    </source>
</evidence>
<sequence>MPSGESVPHRGDLAICGSATGISPATPRGGPPRRAPAPAGAARGPVRIAEERTGPPAVPPYSVRRLDAVEVRADQVAGRSAPATAMARPDRASSRTGSGW</sequence>
<gene>
    <name evidence="2" type="ORF">SAMN05216499_10518</name>
</gene>